<evidence type="ECO:0000256" key="1">
    <source>
        <dbReference type="SAM" id="Phobius"/>
    </source>
</evidence>
<keyword evidence="1" id="KW-1133">Transmembrane helix</keyword>
<dbReference type="STRING" id="747682.MALL_0690"/>
<keyword evidence="1" id="KW-0812">Transmembrane</keyword>
<organism evidence="2 3">
    <name type="scientific">Mycoplasmopsis alligatoris A21JP2</name>
    <dbReference type="NCBI Taxonomy" id="747682"/>
    <lineage>
        <taxon>Bacteria</taxon>
        <taxon>Bacillati</taxon>
        <taxon>Mycoplasmatota</taxon>
        <taxon>Mycoplasmoidales</taxon>
        <taxon>Metamycoplasmataceae</taxon>
        <taxon>Mycoplasmopsis</taxon>
    </lineage>
</organism>
<keyword evidence="1" id="KW-0472">Membrane</keyword>
<sequence length="80" mass="8795">MKIENLEKLSQEEMHKIEVGTLVTTLMSAIPLIFGVINSVVGLVKSVNSAKGEIKTSDTTYKWESKASNISSSEAMFLNF</sequence>
<dbReference type="EMBL" id="ADNC01000013">
    <property type="protein sequence ID" value="EFF41524.1"/>
    <property type="molecule type" value="Genomic_DNA"/>
</dbReference>
<name>D4XVU7_9BACT</name>
<gene>
    <name evidence="2" type="ORF">MALL_0690</name>
</gene>
<evidence type="ECO:0000313" key="3">
    <source>
        <dbReference type="Proteomes" id="UP000004757"/>
    </source>
</evidence>
<evidence type="ECO:0000313" key="2">
    <source>
        <dbReference type="EMBL" id="EFF41524.1"/>
    </source>
</evidence>
<keyword evidence="3" id="KW-1185">Reference proteome</keyword>
<feature type="transmembrane region" description="Helical" evidence="1">
    <location>
        <begin position="20"/>
        <end position="44"/>
    </location>
</feature>
<dbReference type="Proteomes" id="UP000004757">
    <property type="component" value="Unassembled WGS sequence"/>
</dbReference>
<dbReference type="RefSeq" id="WP_005683482.1">
    <property type="nucleotide sequence ID" value="NZ_ADNC01000013.1"/>
</dbReference>
<dbReference type="AlphaFoldDB" id="D4XVU7"/>
<dbReference type="eggNOG" id="ENOG5031YYE">
    <property type="taxonomic scope" value="Bacteria"/>
</dbReference>
<comment type="caution">
    <text evidence="2">The sequence shown here is derived from an EMBL/GenBank/DDBJ whole genome shotgun (WGS) entry which is preliminary data.</text>
</comment>
<proteinExistence type="predicted"/>
<accession>D4XVU7</accession>
<protein>
    <submittedName>
        <fullName evidence="2">Uncharacterized protein</fullName>
    </submittedName>
</protein>
<dbReference type="OrthoDB" id="399019at2"/>
<reference evidence="2 3" key="1">
    <citation type="submission" date="2010-03" db="EMBL/GenBank/DDBJ databases">
        <authorList>
            <person name="Glass J.I."/>
            <person name="Benders G.A."/>
            <person name="Durkin A.S."/>
            <person name="Farmerie W.G."/>
            <person name="Hlavinka K."/>
            <person name="Hostetler J."/>
            <person name="Jackson J."/>
            <person name="May M.A."/>
            <person name="Miller R.H."/>
            <person name="Paralanov V."/>
            <person name="Radune D."/>
            <person name="Szczypinski B."/>
            <person name="Brown D.R."/>
        </authorList>
    </citation>
    <scope>NUCLEOTIDE SEQUENCE [LARGE SCALE GENOMIC DNA]</scope>
    <source>
        <strain evidence="2 3">A21JP2</strain>
    </source>
</reference>